<sequence length="123" mass="14460">MFKADDTSMKKRRFSNLKNLVSYMISVSDLGRGKASKIIEEVAKKKEHFIVIKNNKPQAVIIPIEQYDELMEAQEDLELLQLAIERTKNLKEEECIPFEDILKEEDLTREELEKYIDLVEIEN</sequence>
<proteinExistence type="inferred from homology"/>
<accession>I3VTM8</accession>
<dbReference type="Pfam" id="PF02604">
    <property type="entry name" value="PhdYeFM_antitox"/>
    <property type="match status" value="1"/>
</dbReference>
<evidence type="ECO:0000313" key="4">
    <source>
        <dbReference type="Proteomes" id="UP000006178"/>
    </source>
</evidence>
<comment type="similarity">
    <text evidence="1 2">Belongs to the phD/YefM antitoxin family.</text>
</comment>
<evidence type="ECO:0000256" key="1">
    <source>
        <dbReference type="ARBA" id="ARBA00009981"/>
    </source>
</evidence>
<dbReference type="EMBL" id="CP003184">
    <property type="protein sequence ID" value="AFK85873.1"/>
    <property type="molecule type" value="Genomic_DNA"/>
</dbReference>
<gene>
    <name evidence="3" type="ordered locus">Tsac_0855</name>
</gene>
<dbReference type="InterPro" id="IPR006442">
    <property type="entry name" value="Antitoxin_Phd/YefM"/>
</dbReference>
<dbReference type="eggNOG" id="COG2161">
    <property type="taxonomic scope" value="Bacteria"/>
</dbReference>
<keyword evidence="4" id="KW-1185">Reference proteome</keyword>
<evidence type="ECO:0000313" key="3">
    <source>
        <dbReference type="EMBL" id="AFK85873.1"/>
    </source>
</evidence>
<dbReference type="SUPFAM" id="SSF143120">
    <property type="entry name" value="YefM-like"/>
    <property type="match status" value="1"/>
</dbReference>
<dbReference type="PATRIC" id="fig|1094508.3.peg.865"/>
<name>I3VTM8_THESW</name>
<reference evidence="3 4" key="1">
    <citation type="journal article" date="2014" name="Appl. Environ. Microbiol.">
        <title>Profile of Secreted Hydrolases, Associated Proteins, and SlpA in Thermoanaerobacterium saccharolyticum during the Degradation of Hemicellulose.</title>
        <authorList>
            <person name="Currie D.H."/>
            <person name="Guss A.M."/>
            <person name="Herring C.D."/>
            <person name="Giannone R.J."/>
            <person name="Johnson C.M."/>
            <person name="Lankford P.K."/>
            <person name="Brown S.D."/>
            <person name="Hettich R.L."/>
            <person name="Lynd L.R."/>
        </authorList>
    </citation>
    <scope>NUCLEOTIDE SEQUENCE [LARGE SCALE GENOMIC DNA]</scope>
    <source>
        <strain evidence="4">DSM 8691 / JW/SL-YS485</strain>
    </source>
</reference>
<dbReference type="STRING" id="1094508.Tsac_0855"/>
<comment type="function">
    <text evidence="2">Antitoxin component of a type II toxin-antitoxin (TA) system.</text>
</comment>
<dbReference type="InterPro" id="IPR036165">
    <property type="entry name" value="YefM-like_sf"/>
</dbReference>
<dbReference type="NCBIfam" id="TIGR01552">
    <property type="entry name" value="phd_fam"/>
    <property type="match status" value="1"/>
</dbReference>
<dbReference type="KEGG" id="tsh:Tsac_0855"/>
<dbReference type="Proteomes" id="UP000006178">
    <property type="component" value="Chromosome"/>
</dbReference>
<dbReference type="BioCyc" id="TSAC1094508:GLMA-863-MONOMER"/>
<organism evidence="3 4">
    <name type="scientific">Thermoanaerobacterium saccharolyticum (strain DSM 8691 / JW/SL-YS485)</name>
    <dbReference type="NCBI Taxonomy" id="1094508"/>
    <lineage>
        <taxon>Bacteria</taxon>
        <taxon>Bacillati</taxon>
        <taxon>Bacillota</taxon>
        <taxon>Clostridia</taxon>
        <taxon>Thermoanaerobacterales</taxon>
        <taxon>Thermoanaerobacteraceae</taxon>
        <taxon>Thermoanaerobacterium</taxon>
    </lineage>
</organism>
<evidence type="ECO:0000256" key="2">
    <source>
        <dbReference type="RuleBase" id="RU362080"/>
    </source>
</evidence>
<protein>
    <recommendedName>
        <fullName evidence="2">Antitoxin</fullName>
    </recommendedName>
</protein>
<dbReference type="AlphaFoldDB" id="I3VTM8"/>
<dbReference type="Gene3D" id="3.40.1620.10">
    <property type="entry name" value="YefM-like domain"/>
    <property type="match status" value="1"/>
</dbReference>